<evidence type="ECO:0000256" key="8">
    <source>
        <dbReference type="ARBA" id="ARBA00022755"/>
    </source>
</evidence>
<dbReference type="InterPro" id="IPR011054">
    <property type="entry name" value="Rudment_hybrid_motif"/>
</dbReference>
<evidence type="ECO:0000256" key="7">
    <source>
        <dbReference type="ARBA" id="ARBA00022741"/>
    </source>
</evidence>
<dbReference type="Gene3D" id="3.90.650.10">
    <property type="entry name" value="PurM-like C-terminal domain"/>
    <property type="match status" value="1"/>
</dbReference>
<dbReference type="InterPro" id="IPR029062">
    <property type="entry name" value="Class_I_gatase-like"/>
</dbReference>
<dbReference type="GO" id="GO:0004642">
    <property type="term" value="F:phosphoribosylformylglycinamidine synthase activity"/>
    <property type="evidence" value="ECO:0007669"/>
    <property type="project" value="UniProtKB-EC"/>
</dbReference>
<dbReference type="Pfam" id="PF02843">
    <property type="entry name" value="GARS_C"/>
    <property type="match status" value="1"/>
</dbReference>
<evidence type="ECO:0000256" key="4">
    <source>
        <dbReference type="ARBA" id="ARBA00013255"/>
    </source>
</evidence>
<evidence type="ECO:0000259" key="13">
    <source>
        <dbReference type="PROSITE" id="PS50975"/>
    </source>
</evidence>
<dbReference type="Gene3D" id="3.40.50.880">
    <property type="match status" value="1"/>
</dbReference>
<name>A0ABV9QJK0_9FIRM</name>
<dbReference type="SUPFAM" id="SSF55326">
    <property type="entry name" value="PurM N-terminal domain-like"/>
    <property type="match status" value="2"/>
</dbReference>
<comment type="cofactor">
    <cofactor evidence="1">
        <name>Mn(2+)</name>
        <dbReference type="ChEBI" id="CHEBI:29035"/>
    </cofactor>
</comment>
<dbReference type="Gene3D" id="3.30.1330.10">
    <property type="entry name" value="PurM-like, N-terminal domain"/>
    <property type="match status" value="2"/>
</dbReference>
<dbReference type="Pfam" id="PF13507">
    <property type="entry name" value="GATase_5"/>
    <property type="match status" value="1"/>
</dbReference>
<comment type="catalytic activity">
    <reaction evidence="11">
        <text>5-phospho-beta-D-ribosylamine + glycine + ATP = N(1)-(5-phospho-beta-D-ribosyl)glycinamide + ADP + phosphate + H(+)</text>
        <dbReference type="Rhea" id="RHEA:17453"/>
        <dbReference type="ChEBI" id="CHEBI:15378"/>
        <dbReference type="ChEBI" id="CHEBI:30616"/>
        <dbReference type="ChEBI" id="CHEBI:43474"/>
        <dbReference type="ChEBI" id="CHEBI:57305"/>
        <dbReference type="ChEBI" id="CHEBI:58681"/>
        <dbReference type="ChEBI" id="CHEBI:143788"/>
        <dbReference type="ChEBI" id="CHEBI:456216"/>
        <dbReference type="EC" id="6.3.4.13"/>
    </reaction>
</comment>
<keyword evidence="7 12" id="KW-0547">Nucleotide-binding</keyword>
<evidence type="ECO:0000256" key="11">
    <source>
        <dbReference type="HAMAP-Rule" id="MF_00138"/>
    </source>
</evidence>
<dbReference type="InterPro" id="IPR036676">
    <property type="entry name" value="PurM-like_C_sf"/>
</dbReference>
<dbReference type="SUPFAM" id="SSF52317">
    <property type="entry name" value="Class I glutamine amidotransferase-like"/>
    <property type="match status" value="1"/>
</dbReference>
<dbReference type="InterPro" id="IPR041609">
    <property type="entry name" value="PurL_linker"/>
</dbReference>
<dbReference type="InterPro" id="IPR036921">
    <property type="entry name" value="PurM-like_N_sf"/>
</dbReference>
<dbReference type="InterPro" id="IPR016185">
    <property type="entry name" value="PreATP-grasp_dom_sf"/>
</dbReference>
<evidence type="ECO:0000256" key="5">
    <source>
        <dbReference type="ARBA" id="ARBA00022598"/>
    </source>
</evidence>
<dbReference type="PANTHER" id="PTHR10099:SF1">
    <property type="entry name" value="PHOSPHORIBOSYLFORMYLGLYCINAMIDINE SYNTHASE"/>
    <property type="match status" value="1"/>
</dbReference>
<keyword evidence="5 11" id="KW-0436">Ligase</keyword>
<dbReference type="Pfam" id="PF02844">
    <property type="entry name" value="GARS_N"/>
    <property type="match status" value="1"/>
</dbReference>
<evidence type="ECO:0000256" key="9">
    <source>
        <dbReference type="ARBA" id="ARBA00022840"/>
    </source>
</evidence>
<dbReference type="Pfam" id="PF02769">
    <property type="entry name" value="AIRS_C"/>
    <property type="match status" value="1"/>
</dbReference>
<keyword evidence="8 11" id="KW-0658">Purine biosynthesis</keyword>
<dbReference type="EMBL" id="JBHSHL010000022">
    <property type="protein sequence ID" value="MFC4804760.1"/>
    <property type="molecule type" value="Genomic_DNA"/>
</dbReference>
<dbReference type="SUPFAM" id="SSF51246">
    <property type="entry name" value="Rudiment single hybrid motif"/>
    <property type="match status" value="1"/>
</dbReference>
<dbReference type="HAMAP" id="MF_00138">
    <property type="entry name" value="GARS"/>
    <property type="match status" value="1"/>
</dbReference>
<dbReference type="InterPro" id="IPR010141">
    <property type="entry name" value="FGAM_synthase"/>
</dbReference>
<dbReference type="InterPro" id="IPR020560">
    <property type="entry name" value="PRibGlycinamide_synth_C-dom"/>
</dbReference>
<dbReference type="InterPro" id="IPR020559">
    <property type="entry name" value="PRibGlycinamide_synth_CS"/>
</dbReference>
<keyword evidence="9 12" id="KW-0067">ATP-binding</keyword>
<evidence type="ECO:0000313" key="15">
    <source>
        <dbReference type="Proteomes" id="UP001595916"/>
    </source>
</evidence>
<evidence type="ECO:0000256" key="1">
    <source>
        <dbReference type="ARBA" id="ARBA00001936"/>
    </source>
</evidence>
<dbReference type="Proteomes" id="UP001595916">
    <property type="component" value="Unassembled WGS sequence"/>
</dbReference>
<dbReference type="InterPro" id="IPR037123">
    <property type="entry name" value="PRibGlycinamide_synth_C_sf"/>
</dbReference>
<dbReference type="SUPFAM" id="SSF56042">
    <property type="entry name" value="PurM C-terminal domain-like"/>
    <property type="match status" value="1"/>
</dbReference>
<dbReference type="PROSITE" id="PS51273">
    <property type="entry name" value="GATASE_TYPE_1"/>
    <property type="match status" value="1"/>
</dbReference>
<dbReference type="CDD" id="cd02204">
    <property type="entry name" value="PurL_repeat2"/>
    <property type="match status" value="1"/>
</dbReference>
<evidence type="ECO:0000256" key="2">
    <source>
        <dbReference type="ARBA" id="ARBA00001946"/>
    </source>
</evidence>
<protein>
    <recommendedName>
        <fullName evidence="4 11">Phosphoribosylamine--glycine ligase</fullName>
        <ecNumber evidence="4 11">6.3.4.13</ecNumber>
    </recommendedName>
    <alternativeName>
        <fullName evidence="11">GARS</fullName>
    </alternativeName>
    <alternativeName>
        <fullName evidence="11">Glycinamide ribonucleotide synthetase</fullName>
    </alternativeName>
    <alternativeName>
        <fullName evidence="11">Phosphoribosylglycinamide synthetase</fullName>
    </alternativeName>
</protein>
<sequence>MNILIVGSGAREHAIGYKIHKDNAGDKLFFAPGNAGCMQIGTCVNIQATELQNIVDFCKAENIDFVVIGPEDPLCAGLADKLEEEGIKVFGPKAAAARLEGSKAYAKEFMIRHELPTAKYKKCTTKEEALEFAKELRRTNASGTVVLKADGLCQGKGVVIAHDDKTIEDYVAQIFDEKIFGDLPLVVEEFLDGFEISLLCFIDNHSIVAMPSAKDHKKIYEAERGPNTGGMGTYSPNVQGDIYFSRIEEKIMKPFLRGLQKDEIDFRGVIFFGLMVTDAGVKVLEFNTRFGDPETQSIMLRMESNLMEVFRAVSENRLNRTNVKFNDKKVISTVLASKGYPKSYSKGYEITGLDKVDEDVVIFHAGTSAKEGKILTNGGRVLTVCTAQDSFDKAYHKVMDNIERIDFEGKTYRKDIGDLVQRVYVAKKDEYDIESGPLKKEIEESLGINLDRVKIYQRYDIENMTREDLVKISDNVLSESPVDDIYLFEDALKLQERLEHPIVVKYHRGQFDQREQGLIEAVAVAIEKDDILARSEKVYEFVGSLSTDDLKRIENLIINPVDQERGTLLGIPTTLRDSFEIKTENEIYKGFIDLDEEGLRDFFEKESPAMNMDDLKCVYDYFKKEGRDPSYTEFSMLDTYWSDHCRHTTFRTVLDNVVFAEPNNALDRTIREAYRNYLDTREELGRTKSVTLMDMATVVARYLREKGLLEDLEVSEEINACSVRIKVRVADTVEDYLLMFKNETHNHPTEIEPFGGAATCLGGAIRDPLSGRAYVYQAMRVTGSADPREKIEDTLEGKLPQKKITQGAAKGYSSYGNQIGLTTGLVDEIYHEGYKAKRMEVGAVIGAAPAENVRREEPACGDVILLIGGRTGRDGVGGATGSSKVHTETSIKTSSAEVQKGNAPTERKIQRLFRDSEAAKMIKKCNDFGAGGVSVAIGELADSLEIHLEKVPLKYLGLTPREIAISESQERMAVVIEEKDKEAFMRKCYDENLEVTQVAEVTDSQRLVMKYNETVIVDLAREFVNSAGAERYQKVEIPSVVEEDFFKGNVSPDADLKTVMSDLNRCSKKGLIERFDSSIGKNTVLQPLGGKHQITPIQAMTAKIPSLKGEVKTVSMMSYGFDPYLSEQSTFLGAYYAVVESICKLAATGGDALRAHLSFQEYFEKLGEDELKWAKPFMALLGAYKITRELNIAPIGGKDSMSGTFKDLHVPPTLISFAVTATDIENVVSPELKGGAKLGLLISEKSEDQTLDLEGFKSNLKNLREQIEKGNIISAATITQKGALPLLLEMAMGNDIGFDVKMEEDLFYAKNFGSFIVEYREDFEGVRPIGSSSEEGGAWVLNTKILEKEEIRDAYLLPLGKIFPGEDRKQEADLLSTARDLAPKVLKSKKPVAVPKVVIPVFPGTNCEYDSANAFERVGAKAEVIIFNNLSIADVKRSVDTLAKAIKEAQILFLPGGFSLGDEPDGSGKFIASVIRNPKIAEAIEYLLDENDGLILGVCNGFQALIKTGLLPYGKIRDLGEDCPTLTYNNIGRHIARMVDTKPVSMMSPWLSCLDKDTVYRVPISHGEGRFVCNEEVLEELKKNGQIAFAYLDNPNGSAANIEGITSPDGKILGKMAHSERVEDDLFQNIPEVVKQQIFKSGVDFFKK</sequence>
<dbReference type="Gene3D" id="3.40.50.20">
    <property type="match status" value="1"/>
</dbReference>
<dbReference type="Pfam" id="PF01071">
    <property type="entry name" value="GARS_A"/>
    <property type="match status" value="1"/>
</dbReference>
<dbReference type="EC" id="6.3.4.13" evidence="4 11"/>
<dbReference type="NCBIfam" id="TIGR01857">
    <property type="entry name" value="FGAM-synthase"/>
    <property type="match status" value="1"/>
</dbReference>
<comment type="pathway">
    <text evidence="3 11">Purine metabolism; IMP biosynthesis via de novo pathway; N(1)-(5-phospho-D-ribosyl)glycinamide from 5-phospho-alpha-D-ribose 1-diphosphate: step 2/2.</text>
</comment>
<gene>
    <name evidence="11" type="primary">purD</name>
    <name evidence="14" type="ORF">ACFO4R_06645</name>
</gene>
<proteinExistence type="inferred from homology"/>
<dbReference type="InterPro" id="IPR010918">
    <property type="entry name" value="PurM-like_C_dom"/>
</dbReference>
<dbReference type="SUPFAM" id="SSF56059">
    <property type="entry name" value="Glutathione synthetase ATP-binding domain-like"/>
    <property type="match status" value="1"/>
</dbReference>
<keyword evidence="15" id="KW-1185">Reference proteome</keyword>
<dbReference type="InterPro" id="IPR011761">
    <property type="entry name" value="ATP-grasp"/>
</dbReference>
<dbReference type="PROSITE" id="PS00184">
    <property type="entry name" value="GARS"/>
    <property type="match status" value="1"/>
</dbReference>
<comment type="caution">
    <text evidence="14">The sequence shown here is derived from an EMBL/GenBank/DDBJ whole genome shotgun (WGS) entry which is preliminary data.</text>
</comment>
<keyword evidence="6" id="KW-0479">Metal-binding</keyword>
<accession>A0ABV9QJK0</accession>
<evidence type="ECO:0000256" key="3">
    <source>
        <dbReference type="ARBA" id="ARBA00005174"/>
    </source>
</evidence>
<dbReference type="SUPFAM" id="SSF52440">
    <property type="entry name" value="PreATP-grasp domain"/>
    <property type="match status" value="1"/>
</dbReference>
<organism evidence="14 15">
    <name type="scientific">Filifactor villosus</name>
    <dbReference type="NCBI Taxonomy" id="29374"/>
    <lineage>
        <taxon>Bacteria</taxon>
        <taxon>Bacillati</taxon>
        <taxon>Bacillota</taxon>
        <taxon>Clostridia</taxon>
        <taxon>Peptostreptococcales</taxon>
        <taxon>Filifactoraceae</taxon>
        <taxon>Filifactor</taxon>
    </lineage>
</organism>
<dbReference type="SMART" id="SM01211">
    <property type="entry name" value="GATase_5"/>
    <property type="match status" value="1"/>
</dbReference>
<dbReference type="CDD" id="cd02203">
    <property type="entry name" value="PurL_repeat1"/>
    <property type="match status" value="1"/>
</dbReference>
<evidence type="ECO:0000313" key="14">
    <source>
        <dbReference type="EMBL" id="MFC4804760.1"/>
    </source>
</evidence>
<dbReference type="Gene3D" id="3.90.600.10">
    <property type="entry name" value="Phosphoribosylglycinamide synthetase, C-terminal domain"/>
    <property type="match status" value="1"/>
</dbReference>
<keyword evidence="10" id="KW-0460">Magnesium</keyword>
<dbReference type="PROSITE" id="PS50975">
    <property type="entry name" value="ATP_GRASP"/>
    <property type="match status" value="1"/>
</dbReference>
<dbReference type="NCBIfam" id="TIGR00877">
    <property type="entry name" value="purD"/>
    <property type="match status" value="1"/>
</dbReference>
<comment type="similarity">
    <text evidence="11">Belongs to the GARS family.</text>
</comment>
<dbReference type="Gene3D" id="3.30.1490.20">
    <property type="entry name" value="ATP-grasp fold, A domain"/>
    <property type="match status" value="1"/>
</dbReference>
<dbReference type="Gene3D" id="3.30.470.20">
    <property type="entry name" value="ATP-grasp fold, B domain"/>
    <property type="match status" value="1"/>
</dbReference>
<dbReference type="RefSeq" id="WP_379788276.1">
    <property type="nucleotide sequence ID" value="NZ_JBHSHL010000022.1"/>
</dbReference>
<dbReference type="InterPro" id="IPR000115">
    <property type="entry name" value="PRibGlycinamide_synth"/>
</dbReference>
<dbReference type="InterPro" id="IPR013815">
    <property type="entry name" value="ATP_grasp_subdomain_1"/>
</dbReference>
<evidence type="ECO:0000256" key="10">
    <source>
        <dbReference type="ARBA" id="ARBA00022842"/>
    </source>
</evidence>
<evidence type="ECO:0000256" key="12">
    <source>
        <dbReference type="PROSITE-ProRule" id="PRU00409"/>
    </source>
</evidence>
<dbReference type="PANTHER" id="PTHR10099">
    <property type="entry name" value="PHOSPHORIBOSYLFORMYLGLYCINAMIDINE SYNTHASE"/>
    <property type="match status" value="1"/>
</dbReference>
<comment type="cofactor">
    <cofactor evidence="2">
        <name>Mg(2+)</name>
        <dbReference type="ChEBI" id="CHEBI:18420"/>
    </cofactor>
</comment>
<reference evidence="15" key="1">
    <citation type="journal article" date="2019" name="Int. J. Syst. Evol. Microbiol.">
        <title>The Global Catalogue of Microorganisms (GCM) 10K type strain sequencing project: providing services to taxonomists for standard genome sequencing and annotation.</title>
        <authorList>
            <consortium name="The Broad Institute Genomics Platform"/>
            <consortium name="The Broad Institute Genome Sequencing Center for Infectious Disease"/>
            <person name="Wu L."/>
            <person name="Ma J."/>
        </authorList>
    </citation>
    <scope>NUCLEOTIDE SEQUENCE [LARGE SCALE GENOMIC DNA]</scope>
    <source>
        <strain evidence="15">CCUG 46385</strain>
    </source>
</reference>
<dbReference type="SMART" id="SM01210">
    <property type="entry name" value="GARS_C"/>
    <property type="match status" value="1"/>
</dbReference>
<feature type="domain" description="ATP-grasp" evidence="13">
    <location>
        <begin position="107"/>
        <end position="315"/>
    </location>
</feature>
<evidence type="ECO:0000256" key="6">
    <source>
        <dbReference type="ARBA" id="ARBA00022723"/>
    </source>
</evidence>
<dbReference type="InterPro" id="IPR020562">
    <property type="entry name" value="PRibGlycinamide_synth_N"/>
</dbReference>
<dbReference type="Pfam" id="PF18072">
    <property type="entry name" value="FGAR-AT_linker"/>
    <property type="match status" value="1"/>
</dbReference>
<dbReference type="SMART" id="SM01209">
    <property type="entry name" value="GARS_A"/>
    <property type="match status" value="1"/>
</dbReference>
<dbReference type="InterPro" id="IPR020561">
    <property type="entry name" value="PRibGlycinamid_synth_ATP-grasp"/>
</dbReference>